<comment type="caution">
    <text evidence="2">The sequence shown here is derived from an EMBL/GenBank/DDBJ whole genome shotgun (WGS) entry which is preliminary data.</text>
</comment>
<proteinExistence type="predicted"/>
<sequence length="66" mass="7508">MKCAMPIVGDDRVWTALSPADEQDVMKQVYEWFDRWQPTGKVADGGAELQPGTRQRQCAPARMARR</sequence>
<dbReference type="RefSeq" id="WP_203871436.1">
    <property type="nucleotide sequence ID" value="NZ_BONW01000051.1"/>
</dbReference>
<protein>
    <submittedName>
        <fullName evidence="2">Uncharacterized protein</fullName>
    </submittedName>
</protein>
<feature type="region of interest" description="Disordered" evidence="1">
    <location>
        <begin position="41"/>
        <end position="66"/>
    </location>
</feature>
<evidence type="ECO:0000313" key="3">
    <source>
        <dbReference type="Proteomes" id="UP000646749"/>
    </source>
</evidence>
<gene>
    <name evidence="2" type="ORF">Pen02_80790</name>
</gene>
<reference evidence="2 3" key="1">
    <citation type="submission" date="2021-01" db="EMBL/GenBank/DDBJ databases">
        <title>Whole genome shotgun sequence of Plantactinospora endophytica NBRC 110450.</title>
        <authorList>
            <person name="Komaki H."/>
            <person name="Tamura T."/>
        </authorList>
    </citation>
    <scope>NUCLEOTIDE SEQUENCE [LARGE SCALE GENOMIC DNA]</scope>
    <source>
        <strain evidence="2 3">NBRC 110450</strain>
    </source>
</reference>
<evidence type="ECO:0000313" key="2">
    <source>
        <dbReference type="EMBL" id="GIG93143.1"/>
    </source>
</evidence>
<keyword evidence="3" id="KW-1185">Reference proteome</keyword>
<organism evidence="2 3">
    <name type="scientific">Plantactinospora endophytica</name>
    <dbReference type="NCBI Taxonomy" id="673535"/>
    <lineage>
        <taxon>Bacteria</taxon>
        <taxon>Bacillati</taxon>
        <taxon>Actinomycetota</taxon>
        <taxon>Actinomycetes</taxon>
        <taxon>Micromonosporales</taxon>
        <taxon>Micromonosporaceae</taxon>
        <taxon>Plantactinospora</taxon>
    </lineage>
</organism>
<dbReference type="Proteomes" id="UP000646749">
    <property type="component" value="Unassembled WGS sequence"/>
</dbReference>
<name>A0ABQ4EEI6_9ACTN</name>
<evidence type="ECO:0000256" key="1">
    <source>
        <dbReference type="SAM" id="MobiDB-lite"/>
    </source>
</evidence>
<accession>A0ABQ4EEI6</accession>
<dbReference type="EMBL" id="BONW01000051">
    <property type="protein sequence ID" value="GIG93143.1"/>
    <property type="molecule type" value="Genomic_DNA"/>
</dbReference>